<dbReference type="SUPFAM" id="SSF56935">
    <property type="entry name" value="Porins"/>
    <property type="match status" value="1"/>
</dbReference>
<organism evidence="13 14">
    <name type="scientific">Rugosibacter aromaticivorans</name>
    <dbReference type="NCBI Taxonomy" id="1565605"/>
    <lineage>
        <taxon>Bacteria</taxon>
        <taxon>Pseudomonadati</taxon>
        <taxon>Pseudomonadota</taxon>
        <taxon>Betaproteobacteria</taxon>
        <taxon>Nitrosomonadales</taxon>
        <taxon>Sterolibacteriaceae</taxon>
        <taxon>Rugosibacter</taxon>
    </lineage>
</organism>
<dbReference type="GO" id="GO:0046930">
    <property type="term" value="C:pore complex"/>
    <property type="evidence" value="ECO:0007669"/>
    <property type="project" value="UniProtKB-KW"/>
</dbReference>
<reference evidence="13 14" key="1">
    <citation type="journal article" date="2015" name="Genome Announc.">
        <title>Complete Genome Sequence of a Novel Bacterium within the Family Rhodocyclaceae That Degrades Polycyclic Aromatic Hydrocarbons.</title>
        <authorList>
            <person name="Singleton D.R."/>
            <person name="Dickey A.N."/>
            <person name="Scholl E.H."/>
            <person name="Wright F.A."/>
            <person name="Aitken M.D."/>
        </authorList>
    </citation>
    <scope>NUCLEOTIDE SEQUENCE [LARGE SCALE GENOMIC DNA]</scope>
    <source>
        <strain evidence="14">PG1-Ca6</strain>
    </source>
</reference>
<dbReference type="GO" id="GO:0015288">
    <property type="term" value="F:porin activity"/>
    <property type="evidence" value="ECO:0007669"/>
    <property type="project" value="UniProtKB-KW"/>
</dbReference>
<protein>
    <recommendedName>
        <fullName evidence="12">Porin domain-containing protein</fullName>
    </recommendedName>
</protein>
<feature type="chain" id="PRO_5002178560" description="Porin domain-containing protein" evidence="11">
    <location>
        <begin position="20"/>
        <end position="401"/>
    </location>
</feature>
<keyword evidence="3" id="KW-0813">Transport</keyword>
<evidence type="ECO:0000313" key="13">
    <source>
        <dbReference type="EMBL" id="AJP48902.1"/>
    </source>
</evidence>
<dbReference type="PANTHER" id="PTHR34501">
    <property type="entry name" value="PROTEIN YDDL-RELATED"/>
    <property type="match status" value="1"/>
</dbReference>
<dbReference type="GO" id="GO:0009279">
    <property type="term" value="C:cell outer membrane"/>
    <property type="evidence" value="ECO:0007669"/>
    <property type="project" value="UniProtKB-SubCell"/>
</dbReference>
<dbReference type="Gene3D" id="2.40.160.10">
    <property type="entry name" value="Porin"/>
    <property type="match status" value="1"/>
</dbReference>
<dbReference type="InterPro" id="IPR033900">
    <property type="entry name" value="Gram_neg_porin_domain"/>
</dbReference>
<dbReference type="PANTHER" id="PTHR34501:SF9">
    <property type="entry name" value="MAJOR OUTER MEMBRANE PROTEIN P.IA"/>
    <property type="match status" value="1"/>
</dbReference>
<dbReference type="EMBL" id="CP010554">
    <property type="protein sequence ID" value="AJP48902.1"/>
    <property type="molecule type" value="Genomic_DNA"/>
</dbReference>
<dbReference type="InterPro" id="IPR002299">
    <property type="entry name" value="Porin_Neis"/>
</dbReference>
<dbReference type="InterPro" id="IPR023614">
    <property type="entry name" value="Porin_dom_sf"/>
</dbReference>
<keyword evidence="10" id="KW-0998">Cell outer membrane</keyword>
<feature type="signal peptide" evidence="11">
    <location>
        <begin position="1"/>
        <end position="19"/>
    </location>
</feature>
<evidence type="ECO:0000256" key="9">
    <source>
        <dbReference type="ARBA" id="ARBA00023136"/>
    </source>
</evidence>
<evidence type="ECO:0000256" key="8">
    <source>
        <dbReference type="ARBA" id="ARBA00023114"/>
    </source>
</evidence>
<keyword evidence="8" id="KW-0626">Porin</keyword>
<evidence type="ECO:0000256" key="4">
    <source>
        <dbReference type="ARBA" id="ARBA00022452"/>
    </source>
</evidence>
<dbReference type="Proteomes" id="UP000061603">
    <property type="component" value="Chromosome"/>
</dbReference>
<dbReference type="GO" id="GO:0034220">
    <property type="term" value="P:monoatomic ion transmembrane transport"/>
    <property type="evidence" value="ECO:0007669"/>
    <property type="project" value="InterPro"/>
</dbReference>
<dbReference type="KEGG" id="rbu:PG1C_11625"/>
<dbReference type="RefSeq" id="WP_202634962.1">
    <property type="nucleotide sequence ID" value="NZ_CP010554.1"/>
</dbReference>
<dbReference type="InterPro" id="IPR001702">
    <property type="entry name" value="Porin_Gram-ve"/>
</dbReference>
<feature type="domain" description="Porin" evidence="12">
    <location>
        <begin position="8"/>
        <end position="364"/>
    </location>
</feature>
<dbReference type="PRINTS" id="PR00184">
    <property type="entry name" value="NEISSPPORIN"/>
</dbReference>
<comment type="subcellular location">
    <subcellularLocation>
        <location evidence="1">Cell outer membrane</location>
        <topology evidence="1">Multi-pass membrane protein</topology>
    </subcellularLocation>
</comment>
<keyword evidence="5" id="KW-0812">Transmembrane</keyword>
<evidence type="ECO:0000256" key="7">
    <source>
        <dbReference type="ARBA" id="ARBA00023065"/>
    </source>
</evidence>
<dbReference type="HOGENOM" id="CLU_038238_1_1_4"/>
<keyword evidence="14" id="KW-1185">Reference proteome</keyword>
<dbReference type="Pfam" id="PF13609">
    <property type="entry name" value="Porin_4"/>
    <property type="match status" value="1"/>
</dbReference>
<dbReference type="CDD" id="cd00342">
    <property type="entry name" value="gram_neg_porins"/>
    <property type="match status" value="1"/>
</dbReference>
<evidence type="ECO:0000256" key="3">
    <source>
        <dbReference type="ARBA" id="ARBA00022448"/>
    </source>
</evidence>
<evidence type="ECO:0000259" key="12">
    <source>
        <dbReference type="Pfam" id="PF13609"/>
    </source>
</evidence>
<comment type="subunit">
    <text evidence="2">Homotrimer.</text>
</comment>
<name>A0A0C5J1A8_9PROT</name>
<accession>A0A0C5J1A8</accession>
<evidence type="ECO:0000256" key="1">
    <source>
        <dbReference type="ARBA" id="ARBA00004571"/>
    </source>
</evidence>
<dbReference type="PRINTS" id="PR00182">
    <property type="entry name" value="ECOLNEIPORIN"/>
</dbReference>
<evidence type="ECO:0000256" key="6">
    <source>
        <dbReference type="ARBA" id="ARBA00022729"/>
    </source>
</evidence>
<evidence type="ECO:0000256" key="5">
    <source>
        <dbReference type="ARBA" id="ARBA00022692"/>
    </source>
</evidence>
<proteinExistence type="predicted"/>
<keyword evidence="4" id="KW-1134">Transmembrane beta strand</keyword>
<keyword evidence="9" id="KW-0472">Membrane</keyword>
<dbReference type="AlphaFoldDB" id="A0A0C5J1A8"/>
<keyword evidence="6 11" id="KW-0732">Signal</keyword>
<dbReference type="STRING" id="1565605.PG1C_11625"/>
<evidence type="ECO:0000256" key="2">
    <source>
        <dbReference type="ARBA" id="ARBA00011233"/>
    </source>
</evidence>
<keyword evidence="7" id="KW-0406">Ion transport</keyword>
<evidence type="ECO:0000313" key="14">
    <source>
        <dbReference type="Proteomes" id="UP000061603"/>
    </source>
</evidence>
<evidence type="ECO:0000256" key="10">
    <source>
        <dbReference type="ARBA" id="ARBA00023237"/>
    </source>
</evidence>
<evidence type="ECO:0000256" key="11">
    <source>
        <dbReference type="SAM" id="SignalP"/>
    </source>
</evidence>
<dbReference type="InterPro" id="IPR050298">
    <property type="entry name" value="Gram-neg_bact_OMP"/>
</dbReference>
<sequence length="401" mass="41258">MQQKIIALAIAGLAGTSFAQSNVTIYGVADATFDVINVSGGGTPALSANTPGFTRVSTNGSRIGFKGTESLGNSLTVLFQFESNANFDTGGALGTSRDSFVGLSGEFGKVILGNLTGPTRALAATLDVNAGNDGTGTNNAIVGKLGGALSSGGTPAFATRSATTSSLFDTRFTNSIAYISPPFSGLQATALYVANENKVDTLPPAAKVNTSAYDLGLNYNNGPVLVGLTYATVSEKNDVAASAPFGSGGFKALLGSDQKLKEIRLGGIYDFGNVTLRALYARTKADGSLAELKQNVWGLGGTYNVTANGKLTAQYYRANDLDGNGTGVGSLDNTGAKFYSLGYEHSLSKRTLLKANYAYLKNDDKTSTNGGGGYDFGKNSSGFAGDDIKVSGLQVGLRHSF</sequence>
<gene>
    <name evidence="13" type="ORF">PG1C_11625</name>
</gene>